<dbReference type="PANTHER" id="PTHR15537:SF2">
    <property type="entry name" value="F-BOX ONLY PROTEIN 7"/>
    <property type="match status" value="1"/>
</dbReference>
<evidence type="ECO:0000259" key="2">
    <source>
        <dbReference type="PROSITE" id="PS50181"/>
    </source>
</evidence>
<dbReference type="InterPro" id="IPR021625">
    <property type="entry name" value="PI31_Prot_N"/>
</dbReference>
<dbReference type="Proteomes" id="UP000694888">
    <property type="component" value="Unplaced"/>
</dbReference>
<dbReference type="Gene3D" id="1.20.1280.50">
    <property type="match status" value="1"/>
</dbReference>
<organism evidence="3 4">
    <name type="scientific">Aplysia californica</name>
    <name type="common">California sea hare</name>
    <dbReference type="NCBI Taxonomy" id="6500"/>
    <lineage>
        <taxon>Eukaryota</taxon>
        <taxon>Metazoa</taxon>
        <taxon>Spiralia</taxon>
        <taxon>Lophotrochozoa</taxon>
        <taxon>Mollusca</taxon>
        <taxon>Gastropoda</taxon>
        <taxon>Heterobranchia</taxon>
        <taxon>Euthyneura</taxon>
        <taxon>Tectipleura</taxon>
        <taxon>Aplysiida</taxon>
        <taxon>Aplysioidea</taxon>
        <taxon>Aplysiidae</taxon>
        <taxon>Aplysia</taxon>
    </lineage>
</organism>
<name>A0ABM1A0D1_APLCA</name>
<gene>
    <name evidence="4" type="primary">LOC101848520</name>
</gene>
<reference evidence="4" key="1">
    <citation type="submission" date="2025-08" db="UniProtKB">
        <authorList>
            <consortium name="RefSeq"/>
        </authorList>
    </citation>
    <scope>IDENTIFICATION</scope>
</reference>
<dbReference type="Gene3D" id="3.40.1000.30">
    <property type="match status" value="1"/>
</dbReference>
<sequence length="522" mass="57230">MKLKVKWDHQSRVVDLGDRGVAVVTLGELKQIVASEFQAEDQDFQLSLNKRDALQGEDQVLLEFGMVSGDLVHVIGASVPEAAIEAAAITRQQPVDSRTSSSSSQAFFSASTEGSAASSASPSAASQSLEVEGGSSDLSHRESEMDFSEADDVEKELLQAKIGQAEINRYLKEPLVVRESTGSQVPISLSQLYQSAGCTLSTDALWVAVHCLMLESGFTCRQSPVNTGSMPDNWKRPGYYRCEYTYQVATDVSAPCSVTGVTLGSTIAVNGVAQTESGFNTETFHLTSSHFVRGLSSDVPTVFRALDKLSLVIKDKICLPLTNEVVTAAGYRERQGLLALPWEVQLRVLSCLDARSLCRLGQTCHELCTVYKDKIIWRRLHLMHFGGKKEPTNSSLSQDWFQLYRDNFITRKRREEEIRRHQHLIDPMWPHTGLIGSRPFAPLAPFPHVIGGDYDLNPEFASGIHHPMGRLAHGQRGPGIPSGPNVDPFSPLVGRDALPGRPLGGRSNMTGSPFASSNRRFF</sequence>
<dbReference type="GeneID" id="101848520"/>
<evidence type="ECO:0000256" key="1">
    <source>
        <dbReference type="SAM" id="MobiDB-lite"/>
    </source>
</evidence>
<evidence type="ECO:0000313" key="3">
    <source>
        <dbReference type="Proteomes" id="UP000694888"/>
    </source>
</evidence>
<feature type="compositionally biased region" description="Low complexity" evidence="1">
    <location>
        <begin position="116"/>
        <end position="128"/>
    </location>
</feature>
<dbReference type="InterPro" id="IPR047118">
    <property type="entry name" value="Fbxo7"/>
</dbReference>
<dbReference type="SUPFAM" id="SSF81383">
    <property type="entry name" value="F-box domain"/>
    <property type="match status" value="1"/>
</dbReference>
<dbReference type="InterPro" id="IPR036047">
    <property type="entry name" value="F-box-like_dom_sf"/>
</dbReference>
<dbReference type="RefSeq" id="XP_012938251.1">
    <property type="nucleotide sequence ID" value="XM_013082797.2"/>
</dbReference>
<dbReference type="PANTHER" id="PTHR15537">
    <property type="entry name" value="F-BOX ONLY PROTEIN 7"/>
    <property type="match status" value="1"/>
</dbReference>
<keyword evidence="3" id="KW-1185">Reference proteome</keyword>
<feature type="compositionally biased region" description="Polar residues" evidence="1">
    <location>
        <begin position="507"/>
        <end position="522"/>
    </location>
</feature>
<dbReference type="Pfam" id="PF11566">
    <property type="entry name" value="PI31_Prot_N"/>
    <property type="match status" value="1"/>
</dbReference>
<accession>A0ABM1A0D1</accession>
<protein>
    <submittedName>
        <fullName evidence="4">F-box only protein 7 isoform X1</fullName>
    </submittedName>
</protein>
<dbReference type="InterPro" id="IPR001810">
    <property type="entry name" value="F-box_dom"/>
</dbReference>
<dbReference type="SMART" id="SM00256">
    <property type="entry name" value="FBOX"/>
    <property type="match status" value="1"/>
</dbReference>
<feature type="region of interest" description="Disordered" evidence="1">
    <location>
        <begin position="116"/>
        <end position="150"/>
    </location>
</feature>
<dbReference type="CDD" id="cd22087">
    <property type="entry name" value="F-box_FBXO7"/>
    <property type="match status" value="1"/>
</dbReference>
<proteinExistence type="predicted"/>
<evidence type="ECO:0000313" key="4">
    <source>
        <dbReference type="RefSeq" id="XP_012938251.1"/>
    </source>
</evidence>
<dbReference type="PROSITE" id="PS50181">
    <property type="entry name" value="FBOX"/>
    <property type="match status" value="1"/>
</dbReference>
<feature type="region of interest" description="Disordered" evidence="1">
    <location>
        <begin position="472"/>
        <end position="522"/>
    </location>
</feature>
<feature type="domain" description="F-box" evidence="2">
    <location>
        <begin position="334"/>
        <end position="380"/>
    </location>
</feature>
<dbReference type="Pfam" id="PF12937">
    <property type="entry name" value="F-box-like"/>
    <property type="match status" value="1"/>
</dbReference>